<evidence type="ECO:0000256" key="7">
    <source>
        <dbReference type="ARBA" id="ARBA00022801"/>
    </source>
</evidence>
<evidence type="ECO:0000256" key="14">
    <source>
        <dbReference type="SAM" id="Phobius"/>
    </source>
</evidence>
<dbReference type="Pfam" id="PF02673">
    <property type="entry name" value="BacA"/>
    <property type="match status" value="1"/>
</dbReference>
<gene>
    <name evidence="15" type="ORF">A3J78_02535</name>
</gene>
<evidence type="ECO:0000313" key="15">
    <source>
        <dbReference type="EMBL" id="OGD53781.1"/>
    </source>
</evidence>
<evidence type="ECO:0000256" key="12">
    <source>
        <dbReference type="ARBA" id="ARBA00032932"/>
    </source>
</evidence>
<dbReference type="AlphaFoldDB" id="A0A1F5DFK6"/>
<dbReference type="PANTHER" id="PTHR30622">
    <property type="entry name" value="UNDECAPRENYL-DIPHOSPHATASE"/>
    <property type="match status" value="1"/>
</dbReference>
<keyword evidence="9 14" id="KW-0472">Membrane</keyword>
<proteinExistence type="inferred from homology"/>
<accession>A0A1F5DFK6</accession>
<dbReference type="GO" id="GO:0005886">
    <property type="term" value="C:plasma membrane"/>
    <property type="evidence" value="ECO:0007669"/>
    <property type="project" value="UniProtKB-SubCell"/>
</dbReference>
<evidence type="ECO:0000256" key="3">
    <source>
        <dbReference type="ARBA" id="ARBA00012374"/>
    </source>
</evidence>
<keyword evidence="6 14" id="KW-0812">Transmembrane</keyword>
<protein>
    <recommendedName>
        <fullName evidence="4">Undecaprenyl-diphosphatase</fullName>
        <ecNumber evidence="3">3.6.1.27</ecNumber>
    </recommendedName>
    <alternativeName>
        <fullName evidence="12">Bacitracin resistance protein</fullName>
    </alternativeName>
    <alternativeName>
        <fullName evidence="11">Undecaprenyl pyrophosphate phosphatase</fullName>
    </alternativeName>
</protein>
<comment type="subcellular location">
    <subcellularLocation>
        <location evidence="1">Cell membrane</location>
        <topology evidence="1">Multi-pass membrane protein</topology>
    </subcellularLocation>
</comment>
<evidence type="ECO:0000256" key="11">
    <source>
        <dbReference type="ARBA" id="ARBA00032707"/>
    </source>
</evidence>
<feature type="transmembrane region" description="Helical" evidence="14">
    <location>
        <begin position="41"/>
        <end position="62"/>
    </location>
</feature>
<feature type="transmembrane region" description="Helical" evidence="14">
    <location>
        <begin position="99"/>
        <end position="118"/>
    </location>
</feature>
<name>A0A1F5DFK6_9BACT</name>
<evidence type="ECO:0000256" key="5">
    <source>
        <dbReference type="ARBA" id="ARBA00022475"/>
    </source>
</evidence>
<dbReference type="InterPro" id="IPR003824">
    <property type="entry name" value="UppP"/>
</dbReference>
<keyword evidence="8 14" id="KW-1133">Transmembrane helix</keyword>
<evidence type="ECO:0000256" key="2">
    <source>
        <dbReference type="ARBA" id="ARBA00010621"/>
    </source>
</evidence>
<sequence>MEYVQAIILSIIEGITEFLPISSTGHLILASKMLGIPQTEFVKSFEIAIQLGAILAVVFLYFQTIIKNLRIWRRILTAFLPTGIIGFLAYKFVKTYLLGNYNVVILSLFFGGIAILILEEFLNGKNNKIKSIENLSFNRSAIIGVIQSVSIVPGVSRAMATIFGGLSVGLTRKSATEFSF</sequence>
<reference evidence="15 16" key="1">
    <citation type="journal article" date="2016" name="Nat. Commun.">
        <title>Thousands of microbial genomes shed light on interconnected biogeochemical processes in an aquifer system.</title>
        <authorList>
            <person name="Anantharaman K."/>
            <person name="Brown C.T."/>
            <person name="Hug L.A."/>
            <person name="Sharon I."/>
            <person name="Castelle C.J."/>
            <person name="Probst A.J."/>
            <person name="Thomas B.C."/>
            <person name="Singh A."/>
            <person name="Wilkins M.J."/>
            <person name="Karaoz U."/>
            <person name="Brodie E.L."/>
            <person name="Williams K.H."/>
            <person name="Hubbard S.S."/>
            <person name="Banfield J.F."/>
        </authorList>
    </citation>
    <scope>NUCLEOTIDE SEQUENCE [LARGE SCALE GENOMIC DNA]</scope>
</reference>
<evidence type="ECO:0000256" key="4">
    <source>
        <dbReference type="ARBA" id="ARBA00021581"/>
    </source>
</evidence>
<feature type="transmembrane region" description="Helical" evidence="14">
    <location>
        <begin position="74"/>
        <end position="93"/>
    </location>
</feature>
<keyword evidence="5" id="KW-1003">Cell membrane</keyword>
<dbReference type="PANTHER" id="PTHR30622:SF3">
    <property type="entry name" value="UNDECAPRENYL-DIPHOSPHATASE"/>
    <property type="match status" value="1"/>
</dbReference>
<evidence type="ECO:0000256" key="1">
    <source>
        <dbReference type="ARBA" id="ARBA00004651"/>
    </source>
</evidence>
<evidence type="ECO:0000313" key="16">
    <source>
        <dbReference type="Proteomes" id="UP000178758"/>
    </source>
</evidence>
<comment type="catalytic activity">
    <reaction evidence="13">
        <text>di-trans,octa-cis-undecaprenyl diphosphate + H2O = di-trans,octa-cis-undecaprenyl phosphate + phosphate + H(+)</text>
        <dbReference type="Rhea" id="RHEA:28094"/>
        <dbReference type="ChEBI" id="CHEBI:15377"/>
        <dbReference type="ChEBI" id="CHEBI:15378"/>
        <dbReference type="ChEBI" id="CHEBI:43474"/>
        <dbReference type="ChEBI" id="CHEBI:58405"/>
        <dbReference type="ChEBI" id="CHEBI:60392"/>
        <dbReference type="EC" id="3.6.1.27"/>
    </reaction>
</comment>
<comment type="caution">
    <text evidence="15">The sequence shown here is derived from an EMBL/GenBank/DDBJ whole genome shotgun (WGS) entry which is preliminary data.</text>
</comment>
<evidence type="ECO:0000256" key="8">
    <source>
        <dbReference type="ARBA" id="ARBA00022989"/>
    </source>
</evidence>
<comment type="similarity">
    <text evidence="2">Belongs to the UppP family.</text>
</comment>
<evidence type="ECO:0000256" key="13">
    <source>
        <dbReference type="ARBA" id="ARBA00047594"/>
    </source>
</evidence>
<evidence type="ECO:0000256" key="6">
    <source>
        <dbReference type="ARBA" id="ARBA00022692"/>
    </source>
</evidence>
<keyword evidence="7" id="KW-0378">Hydrolase</keyword>
<dbReference type="GO" id="GO:0046677">
    <property type="term" value="P:response to antibiotic"/>
    <property type="evidence" value="ECO:0007669"/>
    <property type="project" value="UniProtKB-KW"/>
</dbReference>
<dbReference type="Proteomes" id="UP000178758">
    <property type="component" value="Unassembled WGS sequence"/>
</dbReference>
<organism evidence="15 16">
    <name type="scientific">Candidatus Beckwithbacteria bacterium RBG_13_35_6</name>
    <dbReference type="NCBI Taxonomy" id="1797456"/>
    <lineage>
        <taxon>Bacteria</taxon>
        <taxon>Candidatus Beckwithiibacteriota</taxon>
    </lineage>
</organism>
<evidence type="ECO:0000256" key="10">
    <source>
        <dbReference type="ARBA" id="ARBA00023251"/>
    </source>
</evidence>
<dbReference type="EC" id="3.6.1.27" evidence="3"/>
<evidence type="ECO:0000256" key="9">
    <source>
        <dbReference type="ARBA" id="ARBA00023136"/>
    </source>
</evidence>
<dbReference type="EMBL" id="MEZJ01000025">
    <property type="protein sequence ID" value="OGD53781.1"/>
    <property type="molecule type" value="Genomic_DNA"/>
</dbReference>
<keyword evidence="10" id="KW-0046">Antibiotic resistance</keyword>
<dbReference type="GO" id="GO:0050380">
    <property type="term" value="F:undecaprenyl-diphosphatase activity"/>
    <property type="evidence" value="ECO:0007669"/>
    <property type="project" value="UniProtKB-EC"/>
</dbReference>